<proteinExistence type="predicted"/>
<dbReference type="InterPro" id="IPR029063">
    <property type="entry name" value="SAM-dependent_MTases_sf"/>
</dbReference>
<dbReference type="PANTHER" id="PTHR43591:SF99">
    <property type="entry name" value="OS06G0646000 PROTEIN"/>
    <property type="match status" value="1"/>
</dbReference>
<dbReference type="GO" id="GO:0032259">
    <property type="term" value="P:methylation"/>
    <property type="evidence" value="ECO:0007669"/>
    <property type="project" value="UniProtKB-KW"/>
</dbReference>
<dbReference type="GeneID" id="89337467"/>
<dbReference type="RefSeq" id="WP_338600351.1">
    <property type="nucleotide sequence ID" value="NZ_CP146016.1"/>
</dbReference>
<dbReference type="EMBL" id="CP146016">
    <property type="protein sequence ID" value="WWQ60122.1"/>
    <property type="molecule type" value="Genomic_DNA"/>
</dbReference>
<evidence type="ECO:0000313" key="3">
    <source>
        <dbReference type="Proteomes" id="UP001432202"/>
    </source>
</evidence>
<dbReference type="GO" id="GO:0008757">
    <property type="term" value="F:S-adenosylmethionine-dependent methyltransferase activity"/>
    <property type="evidence" value="ECO:0007669"/>
    <property type="project" value="InterPro"/>
</dbReference>
<protein>
    <submittedName>
        <fullName evidence="2">Class I SAM-dependent methyltransferase</fullName>
    </submittedName>
</protein>
<accession>A0AAX4KZU1</accession>
<dbReference type="PANTHER" id="PTHR43591">
    <property type="entry name" value="METHYLTRANSFERASE"/>
    <property type="match status" value="1"/>
</dbReference>
<reference evidence="2 3" key="1">
    <citation type="submission" date="2024-02" db="EMBL/GenBank/DDBJ databases">
        <title>STSV induces naive adaptation in Sulfolobus.</title>
        <authorList>
            <person name="Xiang X."/>
            <person name="Song M."/>
        </authorList>
    </citation>
    <scope>NUCLEOTIDE SEQUENCE [LARGE SCALE GENOMIC DNA]</scope>
    <source>
        <strain evidence="2 3">RT2</strain>
    </source>
</reference>
<dbReference type="Gene3D" id="3.40.50.150">
    <property type="entry name" value="Vaccinia Virus protein VP39"/>
    <property type="match status" value="1"/>
</dbReference>
<feature type="domain" description="Methyltransferase type 11" evidence="1">
    <location>
        <begin position="86"/>
        <end position="174"/>
    </location>
</feature>
<dbReference type="AlphaFoldDB" id="A0AAX4KZU1"/>
<keyword evidence="3" id="KW-1185">Reference proteome</keyword>
<keyword evidence="2" id="KW-0808">Transferase</keyword>
<evidence type="ECO:0000313" key="2">
    <source>
        <dbReference type="EMBL" id="WWQ60122.1"/>
    </source>
</evidence>
<name>A0AAX4KZU1_9CREN</name>
<dbReference type="CDD" id="cd02440">
    <property type="entry name" value="AdoMet_MTases"/>
    <property type="match status" value="1"/>
</dbReference>
<dbReference type="Pfam" id="PF08241">
    <property type="entry name" value="Methyltransf_11"/>
    <property type="match status" value="1"/>
</dbReference>
<dbReference type="SUPFAM" id="SSF53335">
    <property type="entry name" value="S-adenosyl-L-methionine-dependent methyltransferases"/>
    <property type="match status" value="1"/>
</dbReference>
<sequence length="232" mass="26258">MIFACPIDKTNINDNLECEKGHRFNLIDDGIYDFLLKDVKTDRLLERIVPIYENIWAPLGILITSGKTYSFLLSEIANFIEGEVIIDVGTGTGKIFDFLRCSTCVGIDVSIRFLKYLKRKRSKVVAVRGDANNLPLKSGIADGVSSTLVLHMLSNPSFAIKEINRVLKPNGRCSVIVLGNVNSTMAKILSRWWNVSLRHYDYYVNLFLENSLKVVERKELGPWEIIKCVKIS</sequence>
<dbReference type="Proteomes" id="UP001432202">
    <property type="component" value="Chromosome"/>
</dbReference>
<organism evidence="2 3">
    <name type="scientific">Sulfolobus tengchongensis</name>
    <dbReference type="NCBI Taxonomy" id="207809"/>
    <lineage>
        <taxon>Archaea</taxon>
        <taxon>Thermoproteota</taxon>
        <taxon>Thermoprotei</taxon>
        <taxon>Sulfolobales</taxon>
        <taxon>Sulfolobaceae</taxon>
        <taxon>Sulfolobus</taxon>
    </lineage>
</organism>
<dbReference type="InterPro" id="IPR013216">
    <property type="entry name" value="Methyltransf_11"/>
</dbReference>
<keyword evidence="2" id="KW-0489">Methyltransferase</keyword>
<evidence type="ECO:0000259" key="1">
    <source>
        <dbReference type="Pfam" id="PF08241"/>
    </source>
</evidence>
<gene>
    <name evidence="2" type="ORF">V6M85_11820</name>
</gene>